<sequence length="80" mass="8987">MAERKLIHGGHYEEIKALGQGTWGGCKVSCPSKSRQDVKLPSRRSSPRELRRVSTSQQFARSSYFVSSSTKTLIELVDVF</sequence>
<dbReference type="AlphaFoldDB" id="K0S208"/>
<gene>
    <name evidence="2" type="ORF">THAOC_19607</name>
</gene>
<feature type="non-terminal residue" evidence="2">
    <location>
        <position position="80"/>
    </location>
</feature>
<proteinExistence type="predicted"/>
<evidence type="ECO:0000256" key="1">
    <source>
        <dbReference type="SAM" id="MobiDB-lite"/>
    </source>
</evidence>
<protein>
    <submittedName>
        <fullName evidence="2">Uncharacterized protein</fullName>
    </submittedName>
</protein>
<evidence type="ECO:0000313" key="3">
    <source>
        <dbReference type="Proteomes" id="UP000266841"/>
    </source>
</evidence>
<name>K0S208_THAOC</name>
<reference evidence="2 3" key="1">
    <citation type="journal article" date="2012" name="Genome Biol.">
        <title>Genome and low-iron response of an oceanic diatom adapted to chronic iron limitation.</title>
        <authorList>
            <person name="Lommer M."/>
            <person name="Specht M."/>
            <person name="Roy A.S."/>
            <person name="Kraemer L."/>
            <person name="Andreson R."/>
            <person name="Gutowska M.A."/>
            <person name="Wolf J."/>
            <person name="Bergner S.V."/>
            <person name="Schilhabel M.B."/>
            <person name="Klostermeier U.C."/>
            <person name="Beiko R.G."/>
            <person name="Rosenstiel P."/>
            <person name="Hippler M."/>
            <person name="Laroche J."/>
        </authorList>
    </citation>
    <scope>NUCLEOTIDE SEQUENCE [LARGE SCALE GENOMIC DNA]</scope>
    <source>
        <strain evidence="2 3">CCMP1005</strain>
    </source>
</reference>
<organism evidence="2 3">
    <name type="scientific">Thalassiosira oceanica</name>
    <name type="common">Marine diatom</name>
    <dbReference type="NCBI Taxonomy" id="159749"/>
    <lineage>
        <taxon>Eukaryota</taxon>
        <taxon>Sar</taxon>
        <taxon>Stramenopiles</taxon>
        <taxon>Ochrophyta</taxon>
        <taxon>Bacillariophyta</taxon>
        <taxon>Coscinodiscophyceae</taxon>
        <taxon>Thalassiosirophycidae</taxon>
        <taxon>Thalassiosirales</taxon>
        <taxon>Thalassiosiraceae</taxon>
        <taxon>Thalassiosira</taxon>
    </lineage>
</organism>
<keyword evidence="3" id="KW-1185">Reference proteome</keyword>
<evidence type="ECO:0000313" key="2">
    <source>
        <dbReference type="EMBL" id="EJK60098.1"/>
    </source>
</evidence>
<feature type="compositionally biased region" description="Basic and acidic residues" evidence="1">
    <location>
        <begin position="34"/>
        <end position="52"/>
    </location>
</feature>
<dbReference type="Proteomes" id="UP000266841">
    <property type="component" value="Unassembled WGS sequence"/>
</dbReference>
<feature type="region of interest" description="Disordered" evidence="1">
    <location>
        <begin position="30"/>
        <end position="53"/>
    </location>
</feature>
<dbReference type="EMBL" id="AGNL01021537">
    <property type="protein sequence ID" value="EJK60098.1"/>
    <property type="molecule type" value="Genomic_DNA"/>
</dbReference>
<accession>K0S208</accession>
<comment type="caution">
    <text evidence="2">The sequence shown here is derived from an EMBL/GenBank/DDBJ whole genome shotgun (WGS) entry which is preliminary data.</text>
</comment>